<protein>
    <recommendedName>
        <fullName evidence="8">endopeptidase La</fullName>
        <ecNumber evidence="8">3.4.21.53</ecNumber>
    </recommendedName>
</protein>
<dbReference type="Gene3D" id="1.20.5.5270">
    <property type="match status" value="1"/>
</dbReference>
<dbReference type="GO" id="GO:0004252">
    <property type="term" value="F:serine-type endopeptidase activity"/>
    <property type="evidence" value="ECO:0007669"/>
    <property type="project" value="UniProtKB-UniRule"/>
</dbReference>
<dbReference type="GeneID" id="17267884"/>
<evidence type="ECO:0000256" key="10">
    <source>
        <dbReference type="SAM" id="MobiDB-lite"/>
    </source>
</evidence>
<evidence type="ECO:0000259" key="11">
    <source>
        <dbReference type="PROSITE" id="PS51786"/>
    </source>
</evidence>
<feature type="region of interest" description="Disordered" evidence="10">
    <location>
        <begin position="555"/>
        <end position="591"/>
    </location>
</feature>
<evidence type="ECO:0000256" key="5">
    <source>
        <dbReference type="ARBA" id="ARBA00022825"/>
    </source>
</evidence>
<reference evidence="12" key="2">
    <citation type="submission" date="2024-10" db="UniProtKB">
        <authorList>
            <consortium name="EnsemblProtists"/>
        </authorList>
    </citation>
    <scope>IDENTIFICATION</scope>
</reference>
<keyword evidence="4 9" id="KW-0378">Hydrolase</keyword>
<dbReference type="Pfam" id="PF05362">
    <property type="entry name" value="Lon_C"/>
    <property type="match status" value="1"/>
</dbReference>
<comment type="catalytic activity">
    <reaction evidence="7">
        <text>Hydrolysis of proteins in presence of ATP.</text>
        <dbReference type="EC" id="3.4.21.53"/>
    </reaction>
</comment>
<evidence type="ECO:0000256" key="9">
    <source>
        <dbReference type="PROSITE-ProRule" id="PRU01122"/>
    </source>
</evidence>
<keyword evidence="5 9" id="KW-0720">Serine protease</keyword>
<dbReference type="STRING" id="2903.R1CIF0"/>
<dbReference type="InterPro" id="IPR008269">
    <property type="entry name" value="Lon_proteolytic"/>
</dbReference>
<dbReference type="EnsemblProtists" id="EOD22337">
    <property type="protein sequence ID" value="EOD22337"/>
    <property type="gene ID" value="EMIHUDRAFT_450768"/>
</dbReference>
<evidence type="ECO:0000313" key="13">
    <source>
        <dbReference type="Proteomes" id="UP000013827"/>
    </source>
</evidence>
<dbReference type="eggNOG" id="KOG2004">
    <property type="taxonomic scope" value="Eukaryota"/>
</dbReference>
<dbReference type="PROSITE" id="PS51786">
    <property type="entry name" value="LON_PROTEOLYTIC"/>
    <property type="match status" value="1"/>
</dbReference>
<feature type="domain" description="Lon proteolytic" evidence="11">
    <location>
        <begin position="365"/>
        <end position="550"/>
    </location>
</feature>
<dbReference type="InterPro" id="IPR020568">
    <property type="entry name" value="Ribosomal_Su5_D2-typ_SF"/>
</dbReference>
<evidence type="ECO:0000256" key="8">
    <source>
        <dbReference type="ARBA" id="ARBA00066743"/>
    </source>
</evidence>
<dbReference type="EC" id="3.4.21.53" evidence="8"/>
<dbReference type="KEGG" id="ehx:EMIHUDRAFT_450768"/>
<dbReference type="FunFam" id="3.30.230.10:FF:000019">
    <property type="entry name" value="Lon protease homolog 2, peroxisomal"/>
    <property type="match status" value="1"/>
</dbReference>
<dbReference type="SUPFAM" id="SSF52540">
    <property type="entry name" value="P-loop containing nucleoside triphosphate hydrolases"/>
    <property type="match status" value="1"/>
</dbReference>
<comment type="similarity">
    <text evidence="9">Belongs to the peptidase S16 family.</text>
</comment>
<dbReference type="GO" id="GO:0016887">
    <property type="term" value="F:ATP hydrolysis activity"/>
    <property type="evidence" value="ECO:0007669"/>
    <property type="project" value="InterPro"/>
</dbReference>
<dbReference type="Gene3D" id="3.40.50.300">
    <property type="entry name" value="P-loop containing nucleotide triphosphate hydrolases"/>
    <property type="match status" value="1"/>
</dbReference>
<dbReference type="InterPro" id="IPR027065">
    <property type="entry name" value="Lon_Prtase"/>
</dbReference>
<dbReference type="Proteomes" id="UP000013827">
    <property type="component" value="Unassembled WGS sequence"/>
</dbReference>
<dbReference type="PRINTS" id="PR00830">
    <property type="entry name" value="ENDOLAPTASE"/>
</dbReference>
<evidence type="ECO:0000256" key="1">
    <source>
        <dbReference type="ARBA" id="ARBA00004496"/>
    </source>
</evidence>
<keyword evidence="13" id="KW-1185">Reference proteome</keyword>
<dbReference type="PROSITE" id="PS01046">
    <property type="entry name" value="LON_SER"/>
    <property type="match status" value="1"/>
</dbReference>
<evidence type="ECO:0000256" key="7">
    <source>
        <dbReference type="ARBA" id="ARBA00050665"/>
    </source>
</evidence>
<dbReference type="InterPro" id="IPR008268">
    <property type="entry name" value="Peptidase_S16_AS"/>
</dbReference>
<feature type="compositionally biased region" description="Basic and acidic residues" evidence="10">
    <location>
        <begin position="8"/>
        <end position="19"/>
    </location>
</feature>
<accession>A0A0D3JFQ2</accession>
<dbReference type="HOGENOM" id="CLU_004109_2_1_1"/>
<dbReference type="InterPro" id="IPR014721">
    <property type="entry name" value="Ribsml_uS5_D2-typ_fold_subgr"/>
</dbReference>
<dbReference type="InterPro" id="IPR003593">
    <property type="entry name" value="AAA+_ATPase"/>
</dbReference>
<dbReference type="GO" id="GO:0005524">
    <property type="term" value="F:ATP binding"/>
    <property type="evidence" value="ECO:0007669"/>
    <property type="project" value="UniProtKB-KW"/>
</dbReference>
<feature type="active site" evidence="9">
    <location>
        <position position="499"/>
    </location>
</feature>
<dbReference type="PaxDb" id="2903-EOD22337"/>
<evidence type="ECO:0000256" key="4">
    <source>
        <dbReference type="ARBA" id="ARBA00022801"/>
    </source>
</evidence>
<dbReference type="OMA" id="TAMTGEC"/>
<dbReference type="Pfam" id="PF00004">
    <property type="entry name" value="AAA"/>
    <property type="match status" value="1"/>
</dbReference>
<evidence type="ECO:0000256" key="2">
    <source>
        <dbReference type="ARBA" id="ARBA00022670"/>
    </source>
</evidence>
<feature type="compositionally biased region" description="Low complexity" evidence="10">
    <location>
        <begin position="556"/>
        <end position="569"/>
    </location>
</feature>
<name>A0A0D3JFQ2_EMIH1</name>
<keyword evidence="6" id="KW-0067">ATP-binding</keyword>
<comment type="subcellular location">
    <subcellularLocation>
        <location evidence="1">Cytoplasm</location>
    </subcellularLocation>
</comment>
<proteinExistence type="inferred from homology"/>
<dbReference type="RefSeq" id="XP_005774766.1">
    <property type="nucleotide sequence ID" value="XM_005774709.1"/>
</dbReference>
<evidence type="ECO:0000256" key="6">
    <source>
        <dbReference type="ARBA" id="ARBA00022840"/>
    </source>
</evidence>
<feature type="region of interest" description="Disordered" evidence="10">
    <location>
        <begin position="1"/>
        <end position="47"/>
    </location>
</feature>
<dbReference type="GO" id="GO:0006508">
    <property type="term" value="P:proteolysis"/>
    <property type="evidence" value="ECO:0007669"/>
    <property type="project" value="UniProtKB-KW"/>
</dbReference>
<keyword evidence="3" id="KW-0547">Nucleotide-binding</keyword>
<evidence type="ECO:0000313" key="12">
    <source>
        <dbReference type="EnsemblProtists" id="EOD22337"/>
    </source>
</evidence>
<dbReference type="FunFam" id="1.20.5.5270:FF:000002">
    <property type="entry name" value="Lon protease homolog"/>
    <property type="match status" value="1"/>
</dbReference>
<dbReference type="SUPFAM" id="SSF54211">
    <property type="entry name" value="Ribosomal protein S5 domain 2-like"/>
    <property type="match status" value="1"/>
</dbReference>
<dbReference type="AlphaFoldDB" id="A0A0D3JFQ2"/>
<dbReference type="InterPro" id="IPR003959">
    <property type="entry name" value="ATPase_AAA_core"/>
</dbReference>
<organism evidence="12 13">
    <name type="scientific">Emiliania huxleyi (strain CCMP1516)</name>
    <dbReference type="NCBI Taxonomy" id="280463"/>
    <lineage>
        <taxon>Eukaryota</taxon>
        <taxon>Haptista</taxon>
        <taxon>Haptophyta</taxon>
        <taxon>Prymnesiophyceae</taxon>
        <taxon>Isochrysidales</taxon>
        <taxon>Noelaerhabdaceae</taxon>
        <taxon>Emiliania</taxon>
    </lineage>
</organism>
<reference evidence="13" key="1">
    <citation type="journal article" date="2013" name="Nature">
        <title>Pan genome of the phytoplankton Emiliania underpins its global distribution.</title>
        <authorList>
            <person name="Read B.A."/>
            <person name="Kegel J."/>
            <person name="Klute M.J."/>
            <person name="Kuo A."/>
            <person name="Lefebvre S.C."/>
            <person name="Maumus F."/>
            <person name="Mayer C."/>
            <person name="Miller J."/>
            <person name="Monier A."/>
            <person name="Salamov A."/>
            <person name="Young J."/>
            <person name="Aguilar M."/>
            <person name="Claverie J.M."/>
            <person name="Frickenhaus S."/>
            <person name="Gonzalez K."/>
            <person name="Herman E.K."/>
            <person name="Lin Y.C."/>
            <person name="Napier J."/>
            <person name="Ogata H."/>
            <person name="Sarno A.F."/>
            <person name="Shmutz J."/>
            <person name="Schroeder D."/>
            <person name="de Vargas C."/>
            <person name="Verret F."/>
            <person name="von Dassow P."/>
            <person name="Valentin K."/>
            <person name="Van de Peer Y."/>
            <person name="Wheeler G."/>
            <person name="Dacks J.B."/>
            <person name="Delwiche C.F."/>
            <person name="Dyhrman S.T."/>
            <person name="Glockner G."/>
            <person name="John U."/>
            <person name="Richards T."/>
            <person name="Worden A.Z."/>
            <person name="Zhang X."/>
            <person name="Grigoriev I.V."/>
            <person name="Allen A.E."/>
            <person name="Bidle K."/>
            <person name="Borodovsky M."/>
            <person name="Bowler C."/>
            <person name="Brownlee C."/>
            <person name="Cock J.M."/>
            <person name="Elias M."/>
            <person name="Gladyshev V.N."/>
            <person name="Groth M."/>
            <person name="Guda C."/>
            <person name="Hadaegh A."/>
            <person name="Iglesias-Rodriguez M.D."/>
            <person name="Jenkins J."/>
            <person name="Jones B.M."/>
            <person name="Lawson T."/>
            <person name="Leese F."/>
            <person name="Lindquist E."/>
            <person name="Lobanov A."/>
            <person name="Lomsadze A."/>
            <person name="Malik S.B."/>
            <person name="Marsh M.E."/>
            <person name="Mackinder L."/>
            <person name="Mock T."/>
            <person name="Mueller-Roeber B."/>
            <person name="Pagarete A."/>
            <person name="Parker M."/>
            <person name="Probert I."/>
            <person name="Quesneville H."/>
            <person name="Raines C."/>
            <person name="Rensing S.A."/>
            <person name="Riano-Pachon D.M."/>
            <person name="Richier S."/>
            <person name="Rokitta S."/>
            <person name="Shiraiwa Y."/>
            <person name="Soanes D.M."/>
            <person name="van der Giezen M."/>
            <person name="Wahlund T.M."/>
            <person name="Williams B."/>
            <person name="Wilson W."/>
            <person name="Wolfe G."/>
            <person name="Wurch L.L."/>
        </authorList>
    </citation>
    <scope>NUCLEOTIDE SEQUENCE</scope>
</reference>
<dbReference type="FunFam" id="3.40.50.300:FF:000021">
    <property type="entry name" value="Lon protease homolog"/>
    <property type="match status" value="1"/>
</dbReference>
<dbReference type="InterPro" id="IPR027417">
    <property type="entry name" value="P-loop_NTPase"/>
</dbReference>
<dbReference type="SMART" id="SM00382">
    <property type="entry name" value="AAA"/>
    <property type="match status" value="1"/>
</dbReference>
<dbReference type="Gene3D" id="3.30.230.10">
    <property type="match status" value="1"/>
</dbReference>
<evidence type="ECO:0000256" key="3">
    <source>
        <dbReference type="ARBA" id="ARBA00022741"/>
    </source>
</evidence>
<dbReference type="GO" id="GO:0005737">
    <property type="term" value="C:cytoplasm"/>
    <property type="evidence" value="ECO:0007669"/>
    <property type="project" value="UniProtKB-SubCell"/>
</dbReference>
<dbReference type="GO" id="GO:0004176">
    <property type="term" value="F:ATP-dependent peptidase activity"/>
    <property type="evidence" value="ECO:0007669"/>
    <property type="project" value="UniProtKB-UniRule"/>
</dbReference>
<dbReference type="GO" id="GO:0030163">
    <property type="term" value="P:protein catabolic process"/>
    <property type="evidence" value="ECO:0007669"/>
    <property type="project" value="InterPro"/>
</dbReference>
<keyword evidence="2 9" id="KW-0645">Protease</keyword>
<sequence>MISGLISEIERQVAREPRPKRGSAGNSSEAPVHFRIYTSKPPFPGGLPPPIGLPFMPGGPSGGDDEDGEVPTLERRLRAAGLPAEAEEVVTRELRRLRRMSPMHSEYSTLVDYLEWMAELPWAPPESPQPPVPLSQARAQLEEDHYAMDKVKQRILEFLAVCHLRGDTKGSILCMLGPPGIGKTSLGKSVAAALGRPFHRVSVGGIHSEAEVRGHRRTYVGALPGLILQAVKKCGAANCVIMLDEVDKLGRNSYNGDPSSALLEVLDPEQNGAFRDHFLAVPFNLSQAALRLASADDGGMHGPVIELTGYTVDDKVAIAARHLLPKQAGVRELERKLGAVCRAIAANRVLGPPRFEPRRDVARRITKPGIALGLAATVFGGETLFVEVEQVAGKGAVQMTGNIKEVMQESVKAALTWIRANVAELGLAKTASEALLNTTDLHIHFPEGATPKDGPSAGVTITTALTSLLTGRLVRNDVAMTGEITLRGLVLPVGGIKEKVVAAHRAGVRTVLLPQANEKDLRELPQKVLEEMQFELVSDVREVIRAALVPADVTEAEAAGSASGDGSEPATDDGRQVPLSHPLPSVPTGVP</sequence>
<feature type="active site" evidence="9">
    <location>
        <position position="456"/>
    </location>
</feature>
<dbReference type="PANTHER" id="PTHR10046">
    <property type="entry name" value="ATP DEPENDENT LON PROTEASE FAMILY MEMBER"/>
    <property type="match status" value="1"/>
</dbReference>